<dbReference type="InterPro" id="IPR014729">
    <property type="entry name" value="Rossmann-like_a/b/a_fold"/>
</dbReference>
<comment type="domain">
    <text evidence="9">The C-terminal coiled-coil domain is crucial for aminoacylation activity.</text>
</comment>
<accession>A0ABU0ASV6</accession>
<dbReference type="Gene3D" id="3.40.50.620">
    <property type="entry name" value="HUPs"/>
    <property type="match status" value="2"/>
</dbReference>
<dbReference type="HAMAP" id="MF_02004">
    <property type="entry name" value="Val_tRNA_synth_type1"/>
    <property type="match status" value="1"/>
</dbReference>
<comment type="similarity">
    <text evidence="9">Belongs to the class-I aminoacyl-tRNA synthetase family. ValS type 1 subfamily.</text>
</comment>
<evidence type="ECO:0000256" key="2">
    <source>
        <dbReference type="ARBA" id="ARBA00022598"/>
    </source>
</evidence>
<evidence type="ECO:0000256" key="6">
    <source>
        <dbReference type="ARBA" id="ARBA00023054"/>
    </source>
</evidence>
<dbReference type="InterPro" id="IPR019499">
    <property type="entry name" value="Val-tRNA_synth_tRNA-bd"/>
</dbReference>
<feature type="short sequence motif" description="'KMSKS' region" evidence="9">
    <location>
        <begin position="525"/>
        <end position="529"/>
    </location>
</feature>
<feature type="domain" description="Aminoacyl-tRNA synthetase class Ia" evidence="10">
    <location>
        <begin position="16"/>
        <end position="563"/>
    </location>
</feature>
<dbReference type="InterPro" id="IPR001412">
    <property type="entry name" value="aa-tRNA-synth_I_CS"/>
</dbReference>
<dbReference type="SUPFAM" id="SSF47323">
    <property type="entry name" value="Anticodon-binding domain of a subclass of class I aminoacyl-tRNA synthetases"/>
    <property type="match status" value="1"/>
</dbReference>
<feature type="binding site" evidence="9">
    <location>
        <position position="528"/>
    </location>
    <ligand>
        <name>ATP</name>
        <dbReference type="ChEBI" id="CHEBI:30616"/>
    </ligand>
</feature>
<comment type="subcellular location">
    <subcellularLocation>
        <location evidence="9">Cytoplasm</location>
    </subcellularLocation>
</comment>
<dbReference type="CDD" id="cd07962">
    <property type="entry name" value="Anticodon_Ia_Val"/>
    <property type="match status" value="1"/>
</dbReference>
<dbReference type="InterPro" id="IPR002303">
    <property type="entry name" value="Valyl-tRNA_ligase"/>
</dbReference>
<evidence type="ECO:0000256" key="9">
    <source>
        <dbReference type="HAMAP-Rule" id="MF_02004"/>
    </source>
</evidence>
<dbReference type="Pfam" id="PF10458">
    <property type="entry name" value="Val_tRNA-synt_C"/>
    <property type="match status" value="1"/>
</dbReference>
<dbReference type="PROSITE" id="PS00178">
    <property type="entry name" value="AA_TRNA_LIGASE_I"/>
    <property type="match status" value="1"/>
</dbReference>
<dbReference type="InterPro" id="IPR002300">
    <property type="entry name" value="aa-tRNA-synth_Ia"/>
</dbReference>
<evidence type="ECO:0000256" key="5">
    <source>
        <dbReference type="ARBA" id="ARBA00022917"/>
    </source>
</evidence>
<keyword evidence="14" id="KW-1185">Reference proteome</keyword>
<dbReference type="EMBL" id="JAUSTN010000002">
    <property type="protein sequence ID" value="MDQ0274346.1"/>
    <property type="molecule type" value="Genomic_DNA"/>
</dbReference>
<dbReference type="PANTHER" id="PTHR11946">
    <property type="entry name" value="VALYL-TRNA SYNTHETASES"/>
    <property type="match status" value="1"/>
</dbReference>
<keyword evidence="6 9" id="KW-0175">Coiled coil</keyword>
<evidence type="ECO:0000313" key="13">
    <source>
        <dbReference type="EMBL" id="MDQ0274346.1"/>
    </source>
</evidence>
<dbReference type="InterPro" id="IPR009008">
    <property type="entry name" value="Val/Leu/Ile-tRNA-synth_edit"/>
</dbReference>
<dbReference type="SUPFAM" id="SSF50677">
    <property type="entry name" value="ValRS/IleRS/LeuRS editing domain"/>
    <property type="match status" value="1"/>
</dbReference>
<dbReference type="GO" id="GO:0004832">
    <property type="term" value="F:valine-tRNA ligase activity"/>
    <property type="evidence" value="ECO:0007669"/>
    <property type="project" value="UniProtKB-EC"/>
</dbReference>
<dbReference type="RefSeq" id="WP_307494882.1">
    <property type="nucleotide sequence ID" value="NZ_JAUSTN010000002.1"/>
</dbReference>
<evidence type="ECO:0000256" key="4">
    <source>
        <dbReference type="ARBA" id="ARBA00022840"/>
    </source>
</evidence>
<comment type="catalytic activity">
    <reaction evidence="8 9">
        <text>tRNA(Val) + L-valine + ATP = L-valyl-tRNA(Val) + AMP + diphosphate</text>
        <dbReference type="Rhea" id="RHEA:10704"/>
        <dbReference type="Rhea" id="RHEA-COMP:9672"/>
        <dbReference type="Rhea" id="RHEA-COMP:9708"/>
        <dbReference type="ChEBI" id="CHEBI:30616"/>
        <dbReference type="ChEBI" id="CHEBI:33019"/>
        <dbReference type="ChEBI" id="CHEBI:57762"/>
        <dbReference type="ChEBI" id="CHEBI:78442"/>
        <dbReference type="ChEBI" id="CHEBI:78537"/>
        <dbReference type="ChEBI" id="CHEBI:456215"/>
        <dbReference type="EC" id="6.1.1.9"/>
    </reaction>
</comment>
<comment type="domain">
    <text evidence="9">ValRS has two distinct active sites: one for aminoacylation and one for editing. The misactivated threonine is translocated from the active site to the editing site.</text>
</comment>
<dbReference type="PANTHER" id="PTHR11946:SF93">
    <property type="entry name" value="VALINE--TRNA LIGASE, CHLOROPLASTIC_MITOCHONDRIAL 2"/>
    <property type="match status" value="1"/>
</dbReference>
<evidence type="ECO:0000259" key="12">
    <source>
        <dbReference type="Pfam" id="PF10458"/>
    </source>
</evidence>
<keyword evidence="5 9" id="KW-0648">Protein biosynthesis</keyword>
<evidence type="ECO:0000313" key="14">
    <source>
        <dbReference type="Proteomes" id="UP001236559"/>
    </source>
</evidence>
<keyword evidence="2 9" id="KW-0436">Ligase</keyword>
<dbReference type="Gene3D" id="3.90.740.10">
    <property type="entry name" value="Valyl/Leucyl/Isoleucyl-tRNA synthetase, editing domain"/>
    <property type="match status" value="1"/>
</dbReference>
<keyword evidence="4 9" id="KW-0067">ATP-binding</keyword>
<evidence type="ECO:0000259" key="11">
    <source>
        <dbReference type="Pfam" id="PF08264"/>
    </source>
</evidence>
<dbReference type="NCBIfam" id="NF004349">
    <property type="entry name" value="PRK05729.1"/>
    <property type="match status" value="1"/>
</dbReference>
<protein>
    <recommendedName>
        <fullName evidence="9">Valine--tRNA ligase</fullName>
        <ecNumber evidence="9">6.1.1.9</ecNumber>
    </recommendedName>
    <alternativeName>
        <fullName evidence="9">Valyl-tRNA synthetase</fullName>
        <shortName evidence="9">ValRS</shortName>
    </alternativeName>
</protein>
<evidence type="ECO:0000259" key="10">
    <source>
        <dbReference type="Pfam" id="PF00133"/>
    </source>
</evidence>
<evidence type="ECO:0000256" key="1">
    <source>
        <dbReference type="ARBA" id="ARBA00022490"/>
    </source>
</evidence>
<name>A0ABU0ASV6_9FIRM</name>
<dbReference type="SUPFAM" id="SSF46589">
    <property type="entry name" value="tRNA-binding arm"/>
    <property type="match status" value="1"/>
</dbReference>
<sequence>MKELSKTYEPKSFEEKLYKFWMDGKYFTPEIDENKKPFTIVMPPPNVTGNLHIGHALNNTIQDILIRTKRMEGYSTLWVPGTDHASISTEAKVVEKIKSEGKTKEGIGREKFLEEAWEWTYKYGGNIKNQLKKLGVSCDWTRDSFTLDEHLSKAVEEVFIRLYEKGLIYRGDRIINWCPHCKTAISDTEVEHEEQNGHIWYFKYPFEDGSGQIEIATTRPETIPGDLAVAVNPNDERYKDKIGKYVLIPVMDNLRIPVIADEYVEMDFGSGVVKITPSHDPNDFEVGERHGLGQKRVFTDDGILNSLAGKYEGLNTKEARKKIIEDFKELGYFGHVEDYSHQVGVCERCKTTIEPLISKQWFVKMEPLAKPALEAYREGKIDFIPERFAKIYVNWLENIRDWCISRQLWWGHRLPVYYVEETGETIVSRNDPSKDEKYKGLTIKQDPDTLDTWFSSALWPFSTLGWPDKTKDLEYFFPTDVLVTAPDIIFFWVSRMIFSSLEQMGQVPFKTVLFNGLVRDSQGRKMSKTLGNGIDPLEIIENYGADALRFMLVTGNSPGNDMRFYQERVESARNFANKLWNASRFVIMNLDEDEKLEKIEIESLENEDKWIISTLQDAIKSVREKIDKYDIGLAATDVYNFIWENFCDWYIEMVKPRLYGQDEESKKVAKNVLLYVLTDILKLLHPFMPFITEEIYGHIPHEKEALIIETFPEFNEQLKFMEEREVEYIKEAIKAIRNRRAEMNIANSKKSKILVKTSDPQIKKIFMENKNQIINLASASAIEMAEEKIEDDFISIVLDRSELLLPLSELIDYKEEFERLKKDREKTISEIERADKKLNNKGFVDKAPKKVVDEEKEKLAKYKDMLLQIEARLKDVEVKIK</sequence>
<dbReference type="InterPro" id="IPR009080">
    <property type="entry name" value="tRNAsynth_Ia_anticodon-bd"/>
</dbReference>
<dbReference type="NCBIfam" id="TIGR00422">
    <property type="entry name" value="valS"/>
    <property type="match status" value="1"/>
</dbReference>
<keyword evidence="3 9" id="KW-0547">Nucleotide-binding</keyword>
<comment type="caution">
    <text evidence="13">The sequence shown here is derived from an EMBL/GenBank/DDBJ whole genome shotgun (WGS) entry which is preliminary data.</text>
</comment>
<dbReference type="Pfam" id="PF00133">
    <property type="entry name" value="tRNA-synt_1"/>
    <property type="match status" value="1"/>
</dbReference>
<organism evidence="13 14">
    <name type="scientific">Peptoniphilus koenoeneniae</name>
    <dbReference type="NCBI Taxonomy" id="507751"/>
    <lineage>
        <taxon>Bacteria</taxon>
        <taxon>Bacillati</taxon>
        <taxon>Bacillota</taxon>
        <taxon>Tissierellia</taxon>
        <taxon>Tissierellales</taxon>
        <taxon>Peptoniphilaceae</taxon>
        <taxon>Peptoniphilus</taxon>
    </lineage>
</organism>
<feature type="short sequence motif" description="'HIGH' region" evidence="9">
    <location>
        <begin position="45"/>
        <end position="55"/>
    </location>
</feature>
<dbReference type="Gene3D" id="1.10.730.10">
    <property type="entry name" value="Isoleucyl-tRNA Synthetase, Domain 1"/>
    <property type="match status" value="1"/>
</dbReference>
<evidence type="ECO:0000256" key="3">
    <source>
        <dbReference type="ARBA" id="ARBA00022741"/>
    </source>
</evidence>
<dbReference type="Proteomes" id="UP001236559">
    <property type="component" value="Unassembled WGS sequence"/>
</dbReference>
<dbReference type="InterPro" id="IPR010978">
    <property type="entry name" value="tRNA-bd_arm"/>
</dbReference>
<dbReference type="InterPro" id="IPR033705">
    <property type="entry name" value="Anticodon_Ia_Val"/>
</dbReference>
<dbReference type="SUPFAM" id="SSF52374">
    <property type="entry name" value="Nucleotidylyl transferase"/>
    <property type="match status" value="1"/>
</dbReference>
<comment type="function">
    <text evidence="9">Catalyzes the attachment of valine to tRNA(Val). As ValRS can inadvertently accommodate and process structurally similar amino acids such as threonine, to avoid such errors, it has a 'posttransfer' editing activity that hydrolyzes mischarged Thr-tRNA(Val) in a tRNA-dependent manner.</text>
</comment>
<comment type="subunit">
    <text evidence="9">Monomer.</text>
</comment>
<feature type="domain" description="Valyl-tRNA synthetase tRNA-binding arm" evidence="12">
    <location>
        <begin position="813"/>
        <end position="875"/>
    </location>
</feature>
<dbReference type="Pfam" id="PF08264">
    <property type="entry name" value="Anticodon_1"/>
    <property type="match status" value="1"/>
</dbReference>
<dbReference type="CDD" id="cd00817">
    <property type="entry name" value="ValRS_core"/>
    <property type="match status" value="1"/>
</dbReference>
<dbReference type="PRINTS" id="PR00986">
    <property type="entry name" value="TRNASYNTHVAL"/>
</dbReference>
<dbReference type="Gene3D" id="1.10.287.380">
    <property type="entry name" value="Valyl-tRNA synthetase, C-terminal domain"/>
    <property type="match status" value="1"/>
</dbReference>
<feature type="domain" description="Methionyl/Valyl/Leucyl/Isoleucyl-tRNA synthetase anticodon-binding" evidence="11">
    <location>
        <begin position="608"/>
        <end position="753"/>
    </location>
</feature>
<reference evidence="13 14" key="1">
    <citation type="submission" date="2023-07" db="EMBL/GenBank/DDBJ databases">
        <title>Genomic Encyclopedia of Type Strains, Phase IV (KMG-IV): sequencing the most valuable type-strain genomes for metagenomic binning, comparative biology and taxonomic classification.</title>
        <authorList>
            <person name="Goeker M."/>
        </authorList>
    </citation>
    <scope>NUCLEOTIDE SEQUENCE [LARGE SCALE GENOMIC DNA]</scope>
    <source>
        <strain evidence="13 14">DSM 22616</strain>
    </source>
</reference>
<gene>
    <name evidence="9" type="primary">valS</name>
    <name evidence="13" type="ORF">J2S72_000354</name>
</gene>
<dbReference type="EC" id="6.1.1.9" evidence="9"/>
<dbReference type="InterPro" id="IPR037118">
    <property type="entry name" value="Val-tRNA_synth_C_sf"/>
</dbReference>
<evidence type="ECO:0000256" key="8">
    <source>
        <dbReference type="ARBA" id="ARBA00047552"/>
    </source>
</evidence>
<keyword evidence="1 9" id="KW-0963">Cytoplasm</keyword>
<proteinExistence type="inferred from homology"/>
<evidence type="ECO:0000256" key="7">
    <source>
        <dbReference type="ARBA" id="ARBA00023146"/>
    </source>
</evidence>
<feature type="coiled-coil region" evidence="9">
    <location>
        <begin position="810"/>
        <end position="879"/>
    </location>
</feature>
<keyword evidence="7 9" id="KW-0030">Aminoacyl-tRNA synthetase</keyword>
<dbReference type="InterPro" id="IPR013155">
    <property type="entry name" value="M/V/L/I-tRNA-synth_anticd-bd"/>
</dbReference>